<proteinExistence type="predicted"/>
<dbReference type="Proteomes" id="UP000178254">
    <property type="component" value="Unassembled WGS sequence"/>
</dbReference>
<dbReference type="Gene3D" id="1.10.3210.10">
    <property type="entry name" value="Hypothetical protein af1432"/>
    <property type="match status" value="1"/>
</dbReference>
<reference evidence="1 2" key="1">
    <citation type="journal article" date="2016" name="Nat. Commun.">
        <title>Thousands of microbial genomes shed light on interconnected biogeochemical processes in an aquifer system.</title>
        <authorList>
            <person name="Anantharaman K."/>
            <person name="Brown C.T."/>
            <person name="Hug L.A."/>
            <person name="Sharon I."/>
            <person name="Castelle C.J."/>
            <person name="Probst A.J."/>
            <person name="Thomas B.C."/>
            <person name="Singh A."/>
            <person name="Wilkins M.J."/>
            <person name="Karaoz U."/>
            <person name="Brodie E.L."/>
            <person name="Williams K.H."/>
            <person name="Hubbard S.S."/>
            <person name="Banfield J.F."/>
        </authorList>
    </citation>
    <scope>NUCLEOTIDE SEQUENCE [LARGE SCALE GENOMIC DNA]</scope>
</reference>
<comment type="caution">
    <text evidence="1">The sequence shown here is derived from an EMBL/GenBank/DDBJ whole genome shotgun (WGS) entry which is preliminary data.</text>
</comment>
<accession>A0A1F6PC76</accession>
<organism evidence="1 2">
    <name type="scientific">Candidatus Magasanikbacteria bacterium RIFOXYD2_FULL_41_14</name>
    <dbReference type="NCBI Taxonomy" id="1798709"/>
    <lineage>
        <taxon>Bacteria</taxon>
        <taxon>Candidatus Magasanikiibacteriota</taxon>
    </lineage>
</organism>
<gene>
    <name evidence="1" type="ORF">A2538_02755</name>
</gene>
<dbReference type="EMBL" id="MFRE01000022">
    <property type="protein sequence ID" value="OGH93777.1"/>
    <property type="molecule type" value="Genomic_DNA"/>
</dbReference>
<dbReference type="SUPFAM" id="SSF109604">
    <property type="entry name" value="HD-domain/PDEase-like"/>
    <property type="match status" value="1"/>
</dbReference>
<sequence>MVERSPSDIQDILHPQYRPVVDFNDAKSTDENGKSTDTGTAIRQTLETADIKCGSLHFLGNRSDYDEYDGPFIPLYYCSVPIIAMERDEHQQSAYSQVHDAAKLGRLHDLPQLYVLTMPGVHPNEFVDANIEMYTSHSRFFHSNVVAALAEIVIVNNNLTAKDASEISIAGLLHDSATVAGGDTTKMVDKKLFDEEKLVKRILEGEEMATVLQENGTSPERIQAIIDGDGQLGQILDFCDQFGYAVTDAYKAFGSYDELPAGKGVQIKELLEHDPHLMDLIFSMKIDSASGQLYCEDQDRLTRYLRLRALLHHELYLDPNAQMVEIAVIVPILKKIWAEQSGKVTSEKTIDIDFLLNNGLDQLKSVIAQRLDVSGGTTMLNVHLAQQINEMDISFYEYQTPKQAEEYRDKIAKQGRVILGEADYTKGFNPRTNILVKTKNGELVPYAEANPEETAKINDIVNAVKTIRIYHGKKEIEMN</sequence>
<evidence type="ECO:0008006" key="3">
    <source>
        <dbReference type="Google" id="ProtNLM"/>
    </source>
</evidence>
<dbReference type="AlphaFoldDB" id="A0A1F6PC76"/>
<name>A0A1F6PC76_9BACT</name>
<protein>
    <recommendedName>
        <fullName evidence="3">HD/PDEase domain-containing protein</fullName>
    </recommendedName>
</protein>
<dbReference type="STRING" id="1798709.A2538_02755"/>
<evidence type="ECO:0000313" key="2">
    <source>
        <dbReference type="Proteomes" id="UP000178254"/>
    </source>
</evidence>
<evidence type="ECO:0000313" key="1">
    <source>
        <dbReference type="EMBL" id="OGH93777.1"/>
    </source>
</evidence>